<dbReference type="RefSeq" id="WP_132418599.1">
    <property type="nucleotide sequence ID" value="NZ_SKFG01000012.1"/>
</dbReference>
<evidence type="ECO:0000256" key="1">
    <source>
        <dbReference type="ARBA" id="ARBA00022801"/>
    </source>
</evidence>
<dbReference type="GO" id="GO:0016787">
    <property type="term" value="F:hydrolase activity"/>
    <property type="evidence" value="ECO:0007669"/>
    <property type="project" value="UniProtKB-KW"/>
</dbReference>
<comment type="catalytic activity">
    <reaction evidence="2">
        <text>3',5'-cyclic CMP + H2O = CMP + H(+)</text>
        <dbReference type="Rhea" id="RHEA:72675"/>
        <dbReference type="ChEBI" id="CHEBI:15377"/>
        <dbReference type="ChEBI" id="CHEBI:15378"/>
        <dbReference type="ChEBI" id="CHEBI:58003"/>
        <dbReference type="ChEBI" id="CHEBI:60377"/>
    </reaction>
    <physiologicalReaction direction="left-to-right" evidence="2">
        <dbReference type="Rhea" id="RHEA:72676"/>
    </physiologicalReaction>
</comment>
<comment type="caution">
    <text evidence="6">The sequence shown here is derived from an EMBL/GenBank/DDBJ whole genome shotgun (WGS) entry which is preliminary data.</text>
</comment>
<comment type="function">
    <text evidence="3">Counteracts the endogenous Pycsar antiviral defense system. Phosphodiesterase that enables metal-dependent hydrolysis of host cyclic nucleotide Pycsar defense signals such as cCMP and cUMP.</text>
</comment>
<dbReference type="EMBL" id="SKFG01000012">
    <property type="protein sequence ID" value="TCZ76626.1"/>
    <property type="molecule type" value="Genomic_DNA"/>
</dbReference>
<evidence type="ECO:0000256" key="4">
    <source>
        <dbReference type="ARBA" id="ARBA00048505"/>
    </source>
</evidence>
<dbReference type="OrthoDB" id="9805728at2"/>
<accession>A0A4R4E9T5</accession>
<keyword evidence="7" id="KW-1185">Reference proteome</keyword>
<dbReference type="AlphaFoldDB" id="A0A4R4E9T5"/>
<dbReference type="Pfam" id="PF12706">
    <property type="entry name" value="Lactamase_B_2"/>
    <property type="match status" value="1"/>
</dbReference>
<dbReference type="PANTHER" id="PTHR43546">
    <property type="entry name" value="UPF0173 METAL-DEPENDENT HYDROLASE MJ1163-RELATED"/>
    <property type="match status" value="1"/>
</dbReference>
<evidence type="ECO:0000256" key="2">
    <source>
        <dbReference type="ARBA" id="ARBA00034221"/>
    </source>
</evidence>
<evidence type="ECO:0000313" key="7">
    <source>
        <dbReference type="Proteomes" id="UP000295418"/>
    </source>
</evidence>
<sequence length="248" mass="27175">MKLQLIRHATLWLQYAGLNLLIDPMFSSVGVNPPIALSGNKRRNPLVPLPAAYQHALQPDAVIVTHLHQDHWDEAAAEVLSHTTPILCQPGDESTFTASGFQFVTPIQESITIQGVTITRTGGQHGTGMIGKRMGQVSGFVLQAVEHPTLYIAGDTVWCDEVKHALDAYHPQVTIVNAGGARFVMGGPITMDANDVVKLCRYAPYTKVAAVHMDTINHCLVTRADLRQRIDNEGLQDQVMIPEDGEWI</sequence>
<dbReference type="Gene3D" id="3.60.15.10">
    <property type="entry name" value="Ribonuclease Z/Hydroxyacylglutathione hydrolase-like"/>
    <property type="match status" value="1"/>
</dbReference>
<evidence type="ECO:0000313" key="6">
    <source>
        <dbReference type="EMBL" id="TCZ76626.1"/>
    </source>
</evidence>
<comment type="catalytic activity">
    <reaction evidence="4">
        <text>3',5'-cyclic UMP + H2O = UMP + H(+)</text>
        <dbReference type="Rhea" id="RHEA:70575"/>
        <dbReference type="ChEBI" id="CHEBI:15377"/>
        <dbReference type="ChEBI" id="CHEBI:15378"/>
        <dbReference type="ChEBI" id="CHEBI:57865"/>
        <dbReference type="ChEBI" id="CHEBI:184387"/>
    </reaction>
    <physiologicalReaction direction="left-to-right" evidence="4">
        <dbReference type="Rhea" id="RHEA:70576"/>
    </physiologicalReaction>
</comment>
<evidence type="ECO:0000259" key="5">
    <source>
        <dbReference type="Pfam" id="PF12706"/>
    </source>
</evidence>
<proteinExistence type="predicted"/>
<dbReference type="SUPFAM" id="SSF56281">
    <property type="entry name" value="Metallo-hydrolase/oxidoreductase"/>
    <property type="match status" value="1"/>
</dbReference>
<feature type="domain" description="Metallo-beta-lactamase" evidence="5">
    <location>
        <begin position="19"/>
        <end position="213"/>
    </location>
</feature>
<dbReference type="InterPro" id="IPR036866">
    <property type="entry name" value="RibonucZ/Hydroxyglut_hydro"/>
</dbReference>
<dbReference type="PANTHER" id="PTHR43546:SF9">
    <property type="entry name" value="L-ASCORBATE-6-PHOSPHATE LACTONASE ULAG-RELATED"/>
    <property type="match status" value="1"/>
</dbReference>
<dbReference type="InterPro" id="IPR050114">
    <property type="entry name" value="UPF0173_UPF0282_UlaG_hydrolase"/>
</dbReference>
<gene>
    <name evidence="6" type="ORF">E0485_13630</name>
</gene>
<keyword evidence="1 6" id="KW-0378">Hydrolase</keyword>
<name>A0A4R4E9T5_9BACL</name>
<organism evidence="6 7">
    <name type="scientific">Paenibacillus albiflavus</name>
    <dbReference type="NCBI Taxonomy" id="2545760"/>
    <lineage>
        <taxon>Bacteria</taxon>
        <taxon>Bacillati</taxon>
        <taxon>Bacillota</taxon>
        <taxon>Bacilli</taxon>
        <taxon>Bacillales</taxon>
        <taxon>Paenibacillaceae</taxon>
        <taxon>Paenibacillus</taxon>
    </lineage>
</organism>
<evidence type="ECO:0000256" key="3">
    <source>
        <dbReference type="ARBA" id="ARBA00034301"/>
    </source>
</evidence>
<dbReference type="InterPro" id="IPR001279">
    <property type="entry name" value="Metallo-B-lactamas"/>
</dbReference>
<reference evidence="6 7" key="1">
    <citation type="submission" date="2019-03" db="EMBL/GenBank/DDBJ databases">
        <authorList>
            <person name="Kim M.K.M."/>
        </authorList>
    </citation>
    <scope>NUCLEOTIDE SEQUENCE [LARGE SCALE GENOMIC DNA]</scope>
    <source>
        <strain evidence="6 7">18JY21-1</strain>
    </source>
</reference>
<protein>
    <submittedName>
        <fullName evidence="6">MBL fold metallo-hydrolase</fullName>
    </submittedName>
</protein>
<dbReference type="Proteomes" id="UP000295418">
    <property type="component" value="Unassembled WGS sequence"/>
</dbReference>